<feature type="transmembrane region" description="Helical" evidence="1">
    <location>
        <begin position="100"/>
        <end position="121"/>
    </location>
</feature>
<evidence type="ECO:0000256" key="1">
    <source>
        <dbReference type="SAM" id="Phobius"/>
    </source>
</evidence>
<accession>A0A645DCS0</accession>
<keyword evidence="1" id="KW-0812">Transmembrane</keyword>
<protein>
    <submittedName>
        <fullName evidence="2">Uncharacterized protein</fullName>
    </submittedName>
</protein>
<feature type="transmembrane region" description="Helical" evidence="1">
    <location>
        <begin position="39"/>
        <end position="59"/>
    </location>
</feature>
<evidence type="ECO:0000313" key="2">
    <source>
        <dbReference type="EMBL" id="MPM87166.1"/>
    </source>
</evidence>
<organism evidence="2">
    <name type="scientific">bioreactor metagenome</name>
    <dbReference type="NCBI Taxonomy" id="1076179"/>
    <lineage>
        <taxon>unclassified sequences</taxon>
        <taxon>metagenomes</taxon>
        <taxon>ecological metagenomes</taxon>
    </lineage>
</organism>
<dbReference type="EMBL" id="VSSQ01035047">
    <property type="protein sequence ID" value="MPM87166.1"/>
    <property type="molecule type" value="Genomic_DNA"/>
</dbReference>
<gene>
    <name evidence="2" type="ORF">SDC9_134260</name>
</gene>
<dbReference type="AlphaFoldDB" id="A0A645DCS0"/>
<reference evidence="2" key="1">
    <citation type="submission" date="2019-08" db="EMBL/GenBank/DDBJ databases">
        <authorList>
            <person name="Kucharzyk K."/>
            <person name="Murdoch R.W."/>
            <person name="Higgins S."/>
            <person name="Loffler F."/>
        </authorList>
    </citation>
    <scope>NUCLEOTIDE SEQUENCE</scope>
</reference>
<comment type="caution">
    <text evidence="2">The sequence shown here is derived from an EMBL/GenBank/DDBJ whole genome shotgun (WGS) entry which is preliminary data.</text>
</comment>
<feature type="transmembrane region" description="Helical" evidence="1">
    <location>
        <begin position="133"/>
        <end position="151"/>
    </location>
</feature>
<feature type="transmembrane region" description="Helical" evidence="1">
    <location>
        <begin position="7"/>
        <end position="27"/>
    </location>
</feature>
<proteinExistence type="predicted"/>
<name>A0A645DCS0_9ZZZZ</name>
<keyword evidence="1" id="KW-1133">Transmembrane helix</keyword>
<keyword evidence="1" id="KW-0472">Membrane</keyword>
<sequence length="175" mass="19680">MQKKEARVYLLILLLVSLGALIQTLILSNNLPDDIDIKYQNLVLVTSLIVIAVTFVMLIRLSPHRNTKLNTEASGTGSEQSLQRIYSFLTTPARDMKGTLIIYASTMLVVSVINIIATLITRSMITDWKAVRTYNSLSTSFITSCCWWTVFTRVKLKKFQNDGIEKSADSKEDEA</sequence>